<dbReference type="RefSeq" id="WP_266279045.1">
    <property type="nucleotide sequence ID" value="NZ_JAPKNF010000001.1"/>
</dbReference>
<reference evidence="3 4" key="1">
    <citation type="submission" date="2023-07" db="EMBL/GenBank/DDBJ databases">
        <title>Genomic Encyclopedia of Type Strains, Phase IV (KMG-IV): sequencing the most valuable type-strain genomes for metagenomic binning, comparative biology and taxonomic classification.</title>
        <authorList>
            <person name="Goeker M."/>
        </authorList>
    </citation>
    <scope>NUCLEOTIDE SEQUENCE [LARGE SCALE GENOMIC DNA]</scope>
    <source>
        <strain evidence="3 4">B1-1</strain>
    </source>
</reference>
<sequence length="124" mass="13122">MQTERTIYISGRSRGLGWKEKLQLALLGLAGGAVLIAAFVFSLALALILVPIGFVAWLFRRALLRAALRRMQAGIDAAAAGGAGAPGRPPRYDEPQRPGPAAGGVTIDADYTVVEPRDRGPSQR</sequence>
<feature type="compositionally biased region" description="Basic and acidic residues" evidence="1">
    <location>
        <begin position="115"/>
        <end position="124"/>
    </location>
</feature>
<gene>
    <name evidence="3" type="ORF">QO015_002493</name>
</gene>
<keyword evidence="2" id="KW-1133">Transmembrane helix</keyword>
<dbReference type="Proteomes" id="UP001223743">
    <property type="component" value="Unassembled WGS sequence"/>
</dbReference>
<keyword evidence="2" id="KW-0472">Membrane</keyword>
<comment type="caution">
    <text evidence="3">The sequence shown here is derived from an EMBL/GenBank/DDBJ whole genome shotgun (WGS) entry which is preliminary data.</text>
</comment>
<evidence type="ECO:0000313" key="3">
    <source>
        <dbReference type="EMBL" id="MDQ0516880.1"/>
    </source>
</evidence>
<feature type="transmembrane region" description="Helical" evidence="2">
    <location>
        <begin position="26"/>
        <end position="59"/>
    </location>
</feature>
<evidence type="ECO:0000313" key="4">
    <source>
        <dbReference type="Proteomes" id="UP001223743"/>
    </source>
</evidence>
<protein>
    <submittedName>
        <fullName evidence="3">Uncharacterized protein</fullName>
    </submittedName>
</protein>
<dbReference type="EMBL" id="JAUSWJ010000001">
    <property type="protein sequence ID" value="MDQ0516880.1"/>
    <property type="molecule type" value="Genomic_DNA"/>
</dbReference>
<evidence type="ECO:0000256" key="2">
    <source>
        <dbReference type="SAM" id="Phobius"/>
    </source>
</evidence>
<organism evidence="3 4">
    <name type="scientific">Kaistia geumhonensis</name>
    <dbReference type="NCBI Taxonomy" id="410839"/>
    <lineage>
        <taxon>Bacteria</taxon>
        <taxon>Pseudomonadati</taxon>
        <taxon>Pseudomonadota</taxon>
        <taxon>Alphaproteobacteria</taxon>
        <taxon>Hyphomicrobiales</taxon>
        <taxon>Kaistiaceae</taxon>
        <taxon>Kaistia</taxon>
    </lineage>
</organism>
<name>A0ABU0M7D6_9HYPH</name>
<keyword evidence="2" id="KW-0812">Transmembrane</keyword>
<keyword evidence="4" id="KW-1185">Reference proteome</keyword>
<evidence type="ECO:0000256" key="1">
    <source>
        <dbReference type="SAM" id="MobiDB-lite"/>
    </source>
</evidence>
<accession>A0ABU0M7D6</accession>
<feature type="region of interest" description="Disordered" evidence="1">
    <location>
        <begin position="78"/>
        <end position="124"/>
    </location>
</feature>
<proteinExistence type="predicted"/>